<sequence>MCGMKRSVEHESFHGEEAVTLRFGRYLATVLPECGGNLIRFDDVERGLHFLHTPEESQMDHFKTGNPFVYGIPVLFPPNRYEDGKFTLNNRKYEFPVNEESTHNHLHGFLYNVPWSVEDTGCTDERAYVSLSLKVNKHHSVYRYFPHEFKITICYALSENGLAQDVRVENTGVDPMPCMLAFHTTVRVPFADDSNLNDYQFTATIGDRWELTDRMLPTGRHQLLTPEERQMQSSGVSPFFEMMDNHYSALPQNGKNFMSLTDTRLGIRFIYDVGMKYKYWMIFNNFGKGEFFCQEPQTSLVNAPNTGLSVEETGIVMLTSGAAWSETSRFYVEDLK</sequence>
<gene>
    <name evidence="1" type="ORF">AN477_09555</name>
</gene>
<dbReference type="PATRIC" id="fig|471514.4.peg.486"/>
<keyword evidence="2" id="KW-1185">Reference proteome</keyword>
<proteinExistence type="predicted"/>
<dbReference type="Gene3D" id="2.70.98.10">
    <property type="match status" value="1"/>
</dbReference>
<dbReference type="GO" id="GO:0016853">
    <property type="term" value="F:isomerase activity"/>
    <property type="evidence" value="ECO:0007669"/>
    <property type="project" value="InterPro"/>
</dbReference>
<dbReference type="STRING" id="471514.AN477_09555"/>
<dbReference type="Proteomes" id="UP000050482">
    <property type="component" value="Unassembled WGS sequence"/>
</dbReference>
<dbReference type="CDD" id="cd01081">
    <property type="entry name" value="Aldose_epim"/>
    <property type="match status" value="1"/>
</dbReference>
<dbReference type="InterPro" id="IPR014718">
    <property type="entry name" value="GH-type_carb-bd"/>
</dbReference>
<dbReference type="SUPFAM" id="SSF74650">
    <property type="entry name" value="Galactose mutarotase-like"/>
    <property type="match status" value="1"/>
</dbReference>
<dbReference type="InterPro" id="IPR011013">
    <property type="entry name" value="Gal_mutarotase_sf_dom"/>
</dbReference>
<dbReference type="GO" id="GO:0030246">
    <property type="term" value="F:carbohydrate binding"/>
    <property type="evidence" value="ECO:0007669"/>
    <property type="project" value="InterPro"/>
</dbReference>
<protein>
    <submittedName>
        <fullName evidence="1">Aldose epimerase</fullName>
    </submittedName>
</protein>
<dbReference type="GO" id="GO:0005975">
    <property type="term" value="P:carbohydrate metabolic process"/>
    <property type="evidence" value="ECO:0007669"/>
    <property type="project" value="InterPro"/>
</dbReference>
<dbReference type="AlphaFoldDB" id="A0A0P9CM07"/>
<organism evidence="1 2">
    <name type="scientific">Alicyclobacillus ferrooxydans</name>
    <dbReference type="NCBI Taxonomy" id="471514"/>
    <lineage>
        <taxon>Bacteria</taxon>
        <taxon>Bacillati</taxon>
        <taxon>Bacillota</taxon>
        <taxon>Bacilli</taxon>
        <taxon>Bacillales</taxon>
        <taxon>Alicyclobacillaceae</taxon>
        <taxon>Alicyclobacillus</taxon>
    </lineage>
</organism>
<reference evidence="1 2" key="1">
    <citation type="submission" date="2015-09" db="EMBL/GenBank/DDBJ databases">
        <title>Draft genome sequence of Alicyclobacillus ferrooxydans DSM 22381.</title>
        <authorList>
            <person name="Hemp J."/>
        </authorList>
    </citation>
    <scope>NUCLEOTIDE SEQUENCE [LARGE SCALE GENOMIC DNA]</scope>
    <source>
        <strain evidence="1 2">TC-34</strain>
    </source>
</reference>
<dbReference type="Pfam" id="PF01263">
    <property type="entry name" value="Aldose_epim"/>
    <property type="match status" value="1"/>
</dbReference>
<comment type="caution">
    <text evidence="1">The sequence shown here is derived from an EMBL/GenBank/DDBJ whole genome shotgun (WGS) entry which is preliminary data.</text>
</comment>
<dbReference type="EMBL" id="LJCO01000042">
    <property type="protein sequence ID" value="KPV44014.1"/>
    <property type="molecule type" value="Genomic_DNA"/>
</dbReference>
<name>A0A0P9CM07_9BACL</name>
<evidence type="ECO:0000313" key="1">
    <source>
        <dbReference type="EMBL" id="KPV44014.1"/>
    </source>
</evidence>
<accession>A0A0P9CM07</accession>
<evidence type="ECO:0000313" key="2">
    <source>
        <dbReference type="Proteomes" id="UP000050482"/>
    </source>
</evidence>
<dbReference type="InterPro" id="IPR008183">
    <property type="entry name" value="Aldose_1/G6P_1-epimerase"/>
</dbReference>